<sequence length="153" mass="16988">MIIILLLDDSNNLLEGVLIDWVAGYVMSAFYESGTSILVSILQEEAQIAGAWVCLMNIPQRLGWHGPLGAAAALSLEIVLNIQIVRYVAKNLSKNVRRSAIDSTKGIAGVLIRDNLLYFFAVTAGISMTFFNQLRTFHTELSYTNPQATYYNR</sequence>
<dbReference type="GeneID" id="19209305"/>
<comment type="caution">
    <text evidence="1">The sequence shown here is derived from an EMBL/GenBank/DDBJ whole genome shotgun (WGS) entry which is preliminary data.</text>
</comment>
<name>A0A5M3MHU5_CONPW</name>
<dbReference type="EMBL" id="JH711582">
    <property type="protein sequence ID" value="EIW78510.1"/>
    <property type="molecule type" value="Genomic_DNA"/>
</dbReference>
<dbReference type="RefSeq" id="XP_007771172.1">
    <property type="nucleotide sequence ID" value="XM_007772982.1"/>
</dbReference>
<dbReference type="Proteomes" id="UP000053558">
    <property type="component" value="Unassembled WGS sequence"/>
</dbReference>
<evidence type="ECO:0000313" key="2">
    <source>
        <dbReference type="Proteomes" id="UP000053558"/>
    </source>
</evidence>
<evidence type="ECO:0000313" key="1">
    <source>
        <dbReference type="EMBL" id="EIW78510.1"/>
    </source>
</evidence>
<gene>
    <name evidence="1" type="ORF">CONPUDRAFT_75169</name>
</gene>
<protein>
    <submittedName>
        <fullName evidence="1">Uncharacterized protein</fullName>
    </submittedName>
</protein>
<organism evidence="1 2">
    <name type="scientific">Coniophora puteana (strain RWD-64-598)</name>
    <name type="common">Brown rot fungus</name>
    <dbReference type="NCBI Taxonomy" id="741705"/>
    <lineage>
        <taxon>Eukaryota</taxon>
        <taxon>Fungi</taxon>
        <taxon>Dikarya</taxon>
        <taxon>Basidiomycota</taxon>
        <taxon>Agaricomycotina</taxon>
        <taxon>Agaricomycetes</taxon>
        <taxon>Agaricomycetidae</taxon>
        <taxon>Boletales</taxon>
        <taxon>Coniophorineae</taxon>
        <taxon>Coniophoraceae</taxon>
        <taxon>Coniophora</taxon>
    </lineage>
</organism>
<proteinExistence type="predicted"/>
<keyword evidence="2" id="KW-1185">Reference proteome</keyword>
<dbReference type="AlphaFoldDB" id="A0A5M3MHU5"/>
<dbReference type="KEGG" id="cput:CONPUDRAFT_75169"/>
<reference evidence="2" key="1">
    <citation type="journal article" date="2012" name="Science">
        <title>The Paleozoic origin of enzymatic lignin decomposition reconstructed from 31 fungal genomes.</title>
        <authorList>
            <person name="Floudas D."/>
            <person name="Binder M."/>
            <person name="Riley R."/>
            <person name="Barry K."/>
            <person name="Blanchette R.A."/>
            <person name="Henrissat B."/>
            <person name="Martinez A.T."/>
            <person name="Otillar R."/>
            <person name="Spatafora J.W."/>
            <person name="Yadav J.S."/>
            <person name="Aerts A."/>
            <person name="Benoit I."/>
            <person name="Boyd A."/>
            <person name="Carlson A."/>
            <person name="Copeland A."/>
            <person name="Coutinho P.M."/>
            <person name="de Vries R.P."/>
            <person name="Ferreira P."/>
            <person name="Findley K."/>
            <person name="Foster B."/>
            <person name="Gaskell J."/>
            <person name="Glotzer D."/>
            <person name="Gorecki P."/>
            <person name="Heitman J."/>
            <person name="Hesse C."/>
            <person name="Hori C."/>
            <person name="Igarashi K."/>
            <person name="Jurgens J.A."/>
            <person name="Kallen N."/>
            <person name="Kersten P."/>
            <person name="Kohler A."/>
            <person name="Kuees U."/>
            <person name="Kumar T.K.A."/>
            <person name="Kuo A."/>
            <person name="LaButti K."/>
            <person name="Larrondo L.F."/>
            <person name="Lindquist E."/>
            <person name="Ling A."/>
            <person name="Lombard V."/>
            <person name="Lucas S."/>
            <person name="Lundell T."/>
            <person name="Martin R."/>
            <person name="McLaughlin D.J."/>
            <person name="Morgenstern I."/>
            <person name="Morin E."/>
            <person name="Murat C."/>
            <person name="Nagy L.G."/>
            <person name="Nolan M."/>
            <person name="Ohm R.A."/>
            <person name="Patyshakuliyeva A."/>
            <person name="Rokas A."/>
            <person name="Ruiz-Duenas F.J."/>
            <person name="Sabat G."/>
            <person name="Salamov A."/>
            <person name="Samejima M."/>
            <person name="Schmutz J."/>
            <person name="Slot J.C."/>
            <person name="St John F."/>
            <person name="Stenlid J."/>
            <person name="Sun H."/>
            <person name="Sun S."/>
            <person name="Syed K."/>
            <person name="Tsang A."/>
            <person name="Wiebenga A."/>
            <person name="Young D."/>
            <person name="Pisabarro A."/>
            <person name="Eastwood D.C."/>
            <person name="Martin F."/>
            <person name="Cullen D."/>
            <person name="Grigoriev I.V."/>
            <person name="Hibbett D.S."/>
        </authorList>
    </citation>
    <scope>NUCLEOTIDE SEQUENCE [LARGE SCALE GENOMIC DNA]</scope>
    <source>
        <strain evidence="2">RWD-64-598 SS2</strain>
    </source>
</reference>
<accession>A0A5M3MHU5</accession>